<comment type="caution">
    <text evidence="1">The sequence shown here is derived from an EMBL/GenBank/DDBJ whole genome shotgun (WGS) entry which is preliminary data.</text>
</comment>
<dbReference type="InterPro" id="IPR011990">
    <property type="entry name" value="TPR-like_helical_dom_sf"/>
</dbReference>
<evidence type="ECO:0000313" key="1">
    <source>
        <dbReference type="EMBL" id="MDT8759737.1"/>
    </source>
</evidence>
<proteinExistence type="predicted"/>
<accession>A0ABU3N7I5</accession>
<reference evidence="1" key="1">
    <citation type="submission" date="2022-04" db="EMBL/GenBank/DDBJ databases">
        <title>Tomato heritable bacteria conferring resistance against bacterial wilt.</title>
        <authorList>
            <person name="Yin J."/>
        </authorList>
    </citation>
    <scope>NUCLEOTIDE SEQUENCE</scope>
    <source>
        <strain evidence="1">Cra20</strain>
    </source>
</reference>
<dbReference type="SUPFAM" id="SSF48452">
    <property type="entry name" value="TPR-like"/>
    <property type="match status" value="1"/>
</dbReference>
<gene>
    <name evidence="1" type="ORF">MZO42_13625</name>
</gene>
<sequence>MPRRSGRTRRSPLEWALRGALAATAVAVGYVGSAYSVAQASRTTNVERAFQVTPGNAQIRALYAQSLSGPQASSADRNRADGLARDALRRDPTTVVAASALGINAQARGDVAAARRFFAYAEALSRRDMQTQLWAIEDAVAREDVPGALRHYDIALRTSPAASNLLFPILGSAIEDDAVRAALLQTLVRGTSWTPHFINFVAGQGSEPKAAAKLFAALDRAGVPASPEAKASLVNNLVYKGFYPEAWAYYAANHRGVSSTASRDPHFRADAEKASLFDWTPIDAAGITASLRAGEGGGVDFTASPSVSGPVVQQMQMLLPGDYVLQGRSRDIDQAPDARPYWVLQCYRGRELGRVTLANSAEGQGRFAGRFTVPADCPVQILALVAVPSSAMSGLTGTIEQVELRRP</sequence>
<dbReference type="Gene3D" id="1.25.40.10">
    <property type="entry name" value="Tetratricopeptide repeat domain"/>
    <property type="match status" value="1"/>
</dbReference>
<protein>
    <recommendedName>
        <fullName evidence="2">Tetratricopeptide repeat protein</fullName>
    </recommendedName>
</protein>
<name>A0ABU3N7I5_9SPHN</name>
<dbReference type="EMBL" id="JALMLT010000003">
    <property type="protein sequence ID" value="MDT8759737.1"/>
    <property type="molecule type" value="Genomic_DNA"/>
</dbReference>
<organism evidence="1">
    <name type="scientific">Sphingomonas psychrotolerans</name>
    <dbReference type="NCBI Taxonomy" id="1327635"/>
    <lineage>
        <taxon>Bacteria</taxon>
        <taxon>Pseudomonadati</taxon>
        <taxon>Pseudomonadota</taxon>
        <taxon>Alphaproteobacteria</taxon>
        <taxon>Sphingomonadales</taxon>
        <taxon>Sphingomonadaceae</taxon>
        <taxon>Sphingomonas</taxon>
    </lineage>
</organism>
<evidence type="ECO:0008006" key="2">
    <source>
        <dbReference type="Google" id="ProtNLM"/>
    </source>
</evidence>